<sequence>MEFLALTNRVIDNGDIESMATFTDLKERWSAKFGLKSNSDSAFILPKGIIREIEKRMRTLLWKGNYDTGCAKVAWNQVCLPLDEGGSGVCNVQALNYALMSKHMWAVISNRDYSIWVQWVRQYHIRHKTMWTVNANAGSWCWRKLLRLRAVLQPQVEYRIGDGVTLSLWQDP</sequence>
<proteinExistence type="predicted"/>
<accession>A0AAW2XFC6</accession>
<organism evidence="1">
    <name type="scientific">Sesamum latifolium</name>
    <dbReference type="NCBI Taxonomy" id="2727402"/>
    <lineage>
        <taxon>Eukaryota</taxon>
        <taxon>Viridiplantae</taxon>
        <taxon>Streptophyta</taxon>
        <taxon>Embryophyta</taxon>
        <taxon>Tracheophyta</taxon>
        <taxon>Spermatophyta</taxon>
        <taxon>Magnoliopsida</taxon>
        <taxon>eudicotyledons</taxon>
        <taxon>Gunneridae</taxon>
        <taxon>Pentapetalae</taxon>
        <taxon>asterids</taxon>
        <taxon>lamiids</taxon>
        <taxon>Lamiales</taxon>
        <taxon>Pedaliaceae</taxon>
        <taxon>Sesamum</taxon>
    </lineage>
</organism>
<reference evidence="1" key="1">
    <citation type="submission" date="2020-06" db="EMBL/GenBank/DDBJ databases">
        <authorList>
            <person name="Li T."/>
            <person name="Hu X."/>
            <person name="Zhang T."/>
            <person name="Song X."/>
            <person name="Zhang H."/>
            <person name="Dai N."/>
            <person name="Sheng W."/>
            <person name="Hou X."/>
            <person name="Wei L."/>
        </authorList>
    </citation>
    <scope>NUCLEOTIDE SEQUENCE</scope>
    <source>
        <strain evidence="1">KEN1</strain>
        <tissue evidence="1">Leaf</tissue>
    </source>
</reference>
<name>A0AAW2XFC6_9LAMI</name>
<dbReference type="PANTHER" id="PTHR33116">
    <property type="entry name" value="REVERSE TRANSCRIPTASE ZINC-BINDING DOMAIN-CONTAINING PROTEIN-RELATED-RELATED"/>
    <property type="match status" value="1"/>
</dbReference>
<gene>
    <name evidence="1" type="ORF">Slati_1234000</name>
</gene>
<dbReference type="AlphaFoldDB" id="A0AAW2XFC6"/>
<protein>
    <submittedName>
        <fullName evidence="1">Uncharacterized protein</fullName>
    </submittedName>
</protein>
<evidence type="ECO:0000313" key="1">
    <source>
        <dbReference type="EMBL" id="KAL0452559.1"/>
    </source>
</evidence>
<dbReference type="PANTHER" id="PTHR33116:SF78">
    <property type="entry name" value="OS12G0587133 PROTEIN"/>
    <property type="match status" value="1"/>
</dbReference>
<dbReference type="EMBL" id="JACGWN010000004">
    <property type="protein sequence ID" value="KAL0452559.1"/>
    <property type="molecule type" value="Genomic_DNA"/>
</dbReference>
<comment type="caution">
    <text evidence="1">The sequence shown here is derived from an EMBL/GenBank/DDBJ whole genome shotgun (WGS) entry which is preliminary data.</text>
</comment>
<reference evidence="1" key="2">
    <citation type="journal article" date="2024" name="Plant">
        <title>Genomic evolution and insights into agronomic trait innovations of Sesamum species.</title>
        <authorList>
            <person name="Miao H."/>
            <person name="Wang L."/>
            <person name="Qu L."/>
            <person name="Liu H."/>
            <person name="Sun Y."/>
            <person name="Le M."/>
            <person name="Wang Q."/>
            <person name="Wei S."/>
            <person name="Zheng Y."/>
            <person name="Lin W."/>
            <person name="Duan Y."/>
            <person name="Cao H."/>
            <person name="Xiong S."/>
            <person name="Wang X."/>
            <person name="Wei L."/>
            <person name="Li C."/>
            <person name="Ma Q."/>
            <person name="Ju M."/>
            <person name="Zhao R."/>
            <person name="Li G."/>
            <person name="Mu C."/>
            <person name="Tian Q."/>
            <person name="Mei H."/>
            <person name="Zhang T."/>
            <person name="Gao T."/>
            <person name="Zhang H."/>
        </authorList>
    </citation>
    <scope>NUCLEOTIDE SEQUENCE</scope>
    <source>
        <strain evidence="1">KEN1</strain>
    </source>
</reference>